<feature type="domain" description="Peptidase S54 rhomboid" evidence="9">
    <location>
        <begin position="94"/>
        <end position="236"/>
    </location>
</feature>
<comment type="similarity">
    <text evidence="2">Belongs to the peptidase S54 family.</text>
</comment>
<gene>
    <name evidence="10" type="ORF">O3P69_009928</name>
</gene>
<dbReference type="GO" id="GO:0016020">
    <property type="term" value="C:membrane"/>
    <property type="evidence" value="ECO:0007669"/>
    <property type="project" value="UniProtKB-SubCell"/>
</dbReference>
<keyword evidence="7 8" id="KW-0472">Membrane</keyword>
<proteinExistence type="inferred from homology"/>
<keyword evidence="3" id="KW-0645">Protease</keyword>
<dbReference type="AlphaFoldDB" id="A0AAW0SNH4"/>
<evidence type="ECO:0000313" key="10">
    <source>
        <dbReference type="EMBL" id="KAK8376651.1"/>
    </source>
</evidence>
<evidence type="ECO:0000256" key="8">
    <source>
        <dbReference type="SAM" id="Phobius"/>
    </source>
</evidence>
<evidence type="ECO:0000256" key="6">
    <source>
        <dbReference type="ARBA" id="ARBA00022989"/>
    </source>
</evidence>
<comment type="caution">
    <text evidence="10">The sequence shown here is derived from an EMBL/GenBank/DDBJ whole genome shotgun (WGS) entry which is preliminary data.</text>
</comment>
<protein>
    <recommendedName>
        <fullName evidence="9">Peptidase S54 rhomboid domain-containing protein</fullName>
    </recommendedName>
</protein>
<keyword evidence="4 8" id="KW-0812">Transmembrane</keyword>
<comment type="subcellular location">
    <subcellularLocation>
        <location evidence="1">Membrane</location>
        <topology evidence="1">Multi-pass membrane protein</topology>
    </subcellularLocation>
</comment>
<feature type="transmembrane region" description="Helical" evidence="8">
    <location>
        <begin position="194"/>
        <end position="215"/>
    </location>
</feature>
<evidence type="ECO:0000256" key="1">
    <source>
        <dbReference type="ARBA" id="ARBA00004141"/>
    </source>
</evidence>
<name>A0AAW0SNH4_SCYPA</name>
<dbReference type="Pfam" id="PF01694">
    <property type="entry name" value="Rhomboid"/>
    <property type="match status" value="1"/>
</dbReference>
<dbReference type="GO" id="GO:0006508">
    <property type="term" value="P:proteolysis"/>
    <property type="evidence" value="ECO:0007669"/>
    <property type="project" value="UniProtKB-KW"/>
</dbReference>
<evidence type="ECO:0000259" key="9">
    <source>
        <dbReference type="Pfam" id="PF01694"/>
    </source>
</evidence>
<evidence type="ECO:0000256" key="5">
    <source>
        <dbReference type="ARBA" id="ARBA00022801"/>
    </source>
</evidence>
<evidence type="ECO:0000256" key="3">
    <source>
        <dbReference type="ARBA" id="ARBA00022670"/>
    </source>
</evidence>
<dbReference type="GO" id="GO:0004252">
    <property type="term" value="F:serine-type endopeptidase activity"/>
    <property type="evidence" value="ECO:0007669"/>
    <property type="project" value="InterPro"/>
</dbReference>
<keyword evidence="5" id="KW-0378">Hydrolase</keyword>
<feature type="transmembrane region" description="Helical" evidence="8">
    <location>
        <begin position="161"/>
        <end position="182"/>
    </location>
</feature>
<dbReference type="Proteomes" id="UP001487740">
    <property type="component" value="Unassembled WGS sequence"/>
</dbReference>
<keyword evidence="6 8" id="KW-1133">Transmembrane helix</keyword>
<feature type="transmembrane region" description="Helical" evidence="8">
    <location>
        <begin position="47"/>
        <end position="69"/>
    </location>
</feature>
<dbReference type="InterPro" id="IPR022764">
    <property type="entry name" value="Peptidase_S54_rhomboid_dom"/>
</dbReference>
<sequence>MDREVDEHWLKHSDIHLVTLQECGVKMFGNRRERRGGLGLLLLLERLMSVGSVGPITLLTIAGQSLLYMGIINPPWHSYDVCLSGEAILRYKNYRRLLLSAIEHSDDIHLYHNMVSFLFKGRTLERLFGSVKFFILLVVFTLATSLTYVGLAWAATEYFKSYSYMRECAVGFSGVIFALKVLTTHYERSHYSQVMWFTVPSKYAVWAELLIIHILVPRASFIGHLAGILVGVAYVYGPLSGVVNAIHTTVAGPPRPSYTYAYGTTRGYTYR</sequence>
<dbReference type="PANTHER" id="PTHR43066">
    <property type="entry name" value="RHOMBOID-RELATED PROTEIN"/>
    <property type="match status" value="1"/>
</dbReference>
<evidence type="ECO:0000313" key="11">
    <source>
        <dbReference type="Proteomes" id="UP001487740"/>
    </source>
</evidence>
<dbReference type="FunFam" id="1.20.1540.10:FF:000008">
    <property type="entry name" value="RHOMBOID-like protein 13"/>
    <property type="match status" value="1"/>
</dbReference>
<feature type="transmembrane region" description="Helical" evidence="8">
    <location>
        <begin position="221"/>
        <end position="239"/>
    </location>
</feature>
<feature type="transmembrane region" description="Helical" evidence="8">
    <location>
        <begin position="133"/>
        <end position="155"/>
    </location>
</feature>
<accession>A0AAW0SNH4</accession>
<organism evidence="10 11">
    <name type="scientific">Scylla paramamosain</name>
    <name type="common">Mud crab</name>
    <dbReference type="NCBI Taxonomy" id="85552"/>
    <lineage>
        <taxon>Eukaryota</taxon>
        <taxon>Metazoa</taxon>
        <taxon>Ecdysozoa</taxon>
        <taxon>Arthropoda</taxon>
        <taxon>Crustacea</taxon>
        <taxon>Multicrustacea</taxon>
        <taxon>Malacostraca</taxon>
        <taxon>Eumalacostraca</taxon>
        <taxon>Eucarida</taxon>
        <taxon>Decapoda</taxon>
        <taxon>Pleocyemata</taxon>
        <taxon>Brachyura</taxon>
        <taxon>Eubrachyura</taxon>
        <taxon>Portunoidea</taxon>
        <taxon>Portunidae</taxon>
        <taxon>Portuninae</taxon>
        <taxon>Scylla</taxon>
    </lineage>
</organism>
<dbReference type="EMBL" id="JARAKH010000048">
    <property type="protein sequence ID" value="KAK8376651.1"/>
    <property type="molecule type" value="Genomic_DNA"/>
</dbReference>
<dbReference type="InterPro" id="IPR035952">
    <property type="entry name" value="Rhomboid-like_sf"/>
</dbReference>
<evidence type="ECO:0000256" key="4">
    <source>
        <dbReference type="ARBA" id="ARBA00022692"/>
    </source>
</evidence>
<dbReference type="SUPFAM" id="SSF144091">
    <property type="entry name" value="Rhomboid-like"/>
    <property type="match status" value="1"/>
</dbReference>
<evidence type="ECO:0000256" key="7">
    <source>
        <dbReference type="ARBA" id="ARBA00023136"/>
    </source>
</evidence>
<keyword evidence="11" id="KW-1185">Reference proteome</keyword>
<reference evidence="10 11" key="1">
    <citation type="submission" date="2023-03" db="EMBL/GenBank/DDBJ databases">
        <title>High-quality genome of Scylla paramamosain provides insights in environmental adaptation.</title>
        <authorList>
            <person name="Zhang L."/>
        </authorList>
    </citation>
    <scope>NUCLEOTIDE SEQUENCE [LARGE SCALE GENOMIC DNA]</scope>
    <source>
        <strain evidence="10">LZ_2023a</strain>
        <tissue evidence="10">Muscle</tissue>
    </source>
</reference>
<dbReference type="Gene3D" id="1.20.1540.10">
    <property type="entry name" value="Rhomboid-like"/>
    <property type="match status" value="1"/>
</dbReference>
<evidence type="ECO:0000256" key="2">
    <source>
        <dbReference type="ARBA" id="ARBA00009045"/>
    </source>
</evidence>
<dbReference type="PANTHER" id="PTHR43066:SF1">
    <property type="entry name" value="RHOMBOID PROTEIN 2"/>
    <property type="match status" value="1"/>
</dbReference>